<dbReference type="PANTHER" id="PTHR31591:SF7">
    <property type="entry name" value="DUF1749-DOMAIN-CONTAINING PROTEIN"/>
    <property type="match status" value="1"/>
</dbReference>
<dbReference type="SUPFAM" id="SSF53474">
    <property type="entry name" value="alpha/beta-Hydrolases"/>
    <property type="match status" value="1"/>
</dbReference>
<dbReference type="RefSeq" id="XP_060281946.1">
    <property type="nucleotide sequence ID" value="XM_060422068.1"/>
</dbReference>
<keyword evidence="1" id="KW-0808">Transferase</keyword>
<dbReference type="EMBL" id="MU839014">
    <property type="protein sequence ID" value="KAK1765733.1"/>
    <property type="molecule type" value="Genomic_DNA"/>
</dbReference>
<dbReference type="AlphaFoldDB" id="A0AAJ0FJV1"/>
<proteinExistence type="predicted"/>
<accession>A0AAJ0FJV1</accession>
<dbReference type="Gene3D" id="3.40.50.1820">
    <property type="entry name" value="alpha/beta hydrolase"/>
    <property type="match status" value="1"/>
</dbReference>
<organism evidence="1 2">
    <name type="scientific">Phialemonium atrogriseum</name>
    <dbReference type="NCBI Taxonomy" id="1093897"/>
    <lineage>
        <taxon>Eukaryota</taxon>
        <taxon>Fungi</taxon>
        <taxon>Dikarya</taxon>
        <taxon>Ascomycota</taxon>
        <taxon>Pezizomycotina</taxon>
        <taxon>Sordariomycetes</taxon>
        <taxon>Sordariomycetidae</taxon>
        <taxon>Cephalothecales</taxon>
        <taxon>Cephalothecaceae</taxon>
        <taxon>Phialemonium</taxon>
    </lineage>
</organism>
<dbReference type="GO" id="GO:0016757">
    <property type="term" value="F:glycosyltransferase activity"/>
    <property type="evidence" value="ECO:0007669"/>
    <property type="project" value="UniProtKB-KW"/>
</dbReference>
<dbReference type="Proteomes" id="UP001244011">
    <property type="component" value="Unassembled WGS sequence"/>
</dbReference>
<dbReference type="Pfam" id="PF08538">
    <property type="entry name" value="DUF1749"/>
    <property type="match status" value="1"/>
</dbReference>
<comment type="caution">
    <text evidence="1">The sequence shown here is derived from an EMBL/GenBank/DDBJ whole genome shotgun (WGS) entry which is preliminary data.</text>
</comment>
<protein>
    <submittedName>
        <fullName evidence="1">Dolichol-phosphate mannosyltransferase</fullName>
    </submittedName>
</protein>
<name>A0AAJ0FJV1_9PEZI</name>
<evidence type="ECO:0000313" key="2">
    <source>
        <dbReference type="Proteomes" id="UP001244011"/>
    </source>
</evidence>
<dbReference type="InterPro" id="IPR029058">
    <property type="entry name" value="AB_hydrolase_fold"/>
</dbReference>
<dbReference type="InterPro" id="IPR013744">
    <property type="entry name" value="SidJ"/>
</dbReference>
<dbReference type="PANTHER" id="PTHR31591">
    <property type="entry name" value="UPF0613 PROTEIN PB24D3.06C"/>
    <property type="match status" value="1"/>
</dbReference>
<reference evidence="1" key="1">
    <citation type="submission" date="2023-06" db="EMBL/GenBank/DDBJ databases">
        <title>Genome-scale phylogeny and comparative genomics of the fungal order Sordariales.</title>
        <authorList>
            <consortium name="Lawrence Berkeley National Laboratory"/>
            <person name="Hensen N."/>
            <person name="Bonometti L."/>
            <person name="Westerberg I."/>
            <person name="Brannstrom I.O."/>
            <person name="Guillou S."/>
            <person name="Cros-Aarteil S."/>
            <person name="Calhoun S."/>
            <person name="Haridas S."/>
            <person name="Kuo A."/>
            <person name="Mondo S."/>
            <person name="Pangilinan J."/>
            <person name="Riley R."/>
            <person name="Labutti K."/>
            <person name="Andreopoulos B."/>
            <person name="Lipzen A."/>
            <person name="Chen C."/>
            <person name="Yanf M."/>
            <person name="Daum C."/>
            <person name="Ng V."/>
            <person name="Clum A."/>
            <person name="Steindorff A."/>
            <person name="Ohm R."/>
            <person name="Martin F."/>
            <person name="Silar P."/>
            <person name="Natvig D."/>
            <person name="Lalanne C."/>
            <person name="Gautier V."/>
            <person name="Ament-Velasquez S.L."/>
            <person name="Kruys A."/>
            <person name="Hutchinson M.I."/>
            <person name="Powell A.J."/>
            <person name="Barry K."/>
            <person name="Miller A.N."/>
            <person name="Grigoriev I.V."/>
            <person name="Debuchy R."/>
            <person name="Gladieux P."/>
            <person name="Thoren M.H."/>
            <person name="Johannesson H."/>
        </authorList>
    </citation>
    <scope>NUCLEOTIDE SEQUENCE</scope>
    <source>
        <strain evidence="1">8032-3</strain>
    </source>
</reference>
<sequence>MPPSPFPVIVHPYPSPLPQSYAYELSHPAASPSQPPPRNAIVFIGGLGDGPHTVPYVRAVARALAGDGAGVGGTYSVFEARLSSSFDGYGYATGGLAGDVAEVGALVRYLRGTLGKGRIVLMGHSTGCQDCMEYANYEKYNNSPVDGFILQGSVSDREGLAPLMDRAKMKESLDFASRLINDGKGDHIMPKDRLPEMLTTPITAYRWHSLAAVGGDDDYFSSDLPDEKVAEFWGRIQNPVLIVPSEKDEHVPEYVDFGKLVARWKSFCRPGIASELSGLIPGANHTVDQAEGREWLADRVVKFLASLEGGK</sequence>
<dbReference type="GeneID" id="85305255"/>
<keyword evidence="2" id="KW-1185">Reference proteome</keyword>
<keyword evidence="1" id="KW-0328">Glycosyltransferase</keyword>
<gene>
    <name evidence="1" type="ORF">QBC33DRAFT_133587</name>
</gene>
<evidence type="ECO:0000313" key="1">
    <source>
        <dbReference type="EMBL" id="KAK1765733.1"/>
    </source>
</evidence>